<keyword evidence="8" id="KW-1278">Translocase</keyword>
<dbReference type="Proteomes" id="UP000306509">
    <property type="component" value="Unassembled WGS sequence"/>
</dbReference>
<evidence type="ECO:0000256" key="9">
    <source>
        <dbReference type="ARBA" id="ARBA00023136"/>
    </source>
</evidence>
<dbReference type="CDD" id="cd03216">
    <property type="entry name" value="ABC_Carb_Monos_I"/>
    <property type="match status" value="1"/>
</dbReference>
<evidence type="ECO:0000313" key="12">
    <source>
        <dbReference type="Proteomes" id="UP000306509"/>
    </source>
</evidence>
<comment type="subcellular location">
    <subcellularLocation>
        <location evidence="1">Cell membrane</location>
        <topology evidence="1">Peripheral membrane protein</topology>
    </subcellularLocation>
</comment>
<dbReference type="GO" id="GO:0005524">
    <property type="term" value="F:ATP binding"/>
    <property type="evidence" value="ECO:0007669"/>
    <property type="project" value="UniProtKB-KW"/>
</dbReference>
<evidence type="ECO:0000256" key="6">
    <source>
        <dbReference type="ARBA" id="ARBA00022741"/>
    </source>
</evidence>
<dbReference type="InterPro" id="IPR003439">
    <property type="entry name" value="ABC_transporter-like_ATP-bd"/>
</dbReference>
<name>A0A4U8Q3X2_9FIRM</name>
<dbReference type="AlphaFoldDB" id="A0A4U8Q3X2"/>
<dbReference type="FunFam" id="3.40.50.300:FF:000127">
    <property type="entry name" value="Ribose import ATP-binding protein RbsA"/>
    <property type="match status" value="1"/>
</dbReference>
<dbReference type="GO" id="GO:0016887">
    <property type="term" value="F:ATP hydrolysis activity"/>
    <property type="evidence" value="ECO:0007669"/>
    <property type="project" value="InterPro"/>
</dbReference>
<comment type="caution">
    <text evidence="11">The sequence shown here is derived from an EMBL/GenBank/DDBJ whole genome shotgun (WGS) entry which is preliminary data.</text>
</comment>
<dbReference type="EMBL" id="QGQD01000077">
    <property type="protein sequence ID" value="TLC99078.1"/>
    <property type="molecule type" value="Genomic_DNA"/>
</dbReference>
<evidence type="ECO:0000256" key="3">
    <source>
        <dbReference type="ARBA" id="ARBA00022475"/>
    </source>
</evidence>
<evidence type="ECO:0000256" key="2">
    <source>
        <dbReference type="ARBA" id="ARBA00022448"/>
    </source>
</evidence>
<dbReference type="PANTHER" id="PTHR43790:SF3">
    <property type="entry name" value="D-ALLOSE IMPORT ATP-BINDING PROTEIN ALSA-RELATED"/>
    <property type="match status" value="1"/>
</dbReference>
<evidence type="ECO:0000256" key="5">
    <source>
        <dbReference type="ARBA" id="ARBA00022737"/>
    </source>
</evidence>
<evidence type="ECO:0000256" key="8">
    <source>
        <dbReference type="ARBA" id="ARBA00022967"/>
    </source>
</evidence>
<dbReference type="SUPFAM" id="SSF52540">
    <property type="entry name" value="P-loop containing nucleoside triphosphate hydrolases"/>
    <property type="match status" value="2"/>
</dbReference>
<dbReference type="InterPro" id="IPR050107">
    <property type="entry name" value="ABC_carbohydrate_import_ATPase"/>
</dbReference>
<sequence length="510" mass="56501">MENNVKLELRNICKSFPGVKALDHVNISLRKGTVHAVMGENGAGKSTLMKIINGLYQRDSGQILLDGKEVFFASPLESSAAGIAMIYQELNFFPDLTIEENIFMGKHPGKAGVVDWKELRNNVKSIFRENGLDYDPGMKIKELSVSNIQMLEIVKAVAFKAEVIIMDEPTSSISNQEVEALFETINRLRSQGISILYISHKMEEIFRIADDITVIRDGQSIITGPAADFNNDTLIAHMVGRPISNIYPKEEVPLGKVIFEVRDLSSKNTFEKVNLTLRKGEIIGMAGLVGAGRTEVARAIFGLDPYDSGEIILNDKKVEIKNVSQAIRNKILMVSEDRKKEGVVGIRSIRENIALASLRVRKGGFLNLKKEMEEAKSMSSMLNVRGAGIETDLGSLSGGNQQKVILARWLMLDGEVLILDEPTRGIDVGAKLEIYNIMMKLVKEKGLSIIMISSELPELIGMCDRIYVMNKGYVTGVIGRAECSQERIMKLATKTGGKGETGERKFKMER</sequence>
<dbReference type="Pfam" id="PF00005">
    <property type="entry name" value="ABC_tran"/>
    <property type="match status" value="2"/>
</dbReference>
<dbReference type="STRING" id="180332.GCA_000797495_01933"/>
<dbReference type="CDD" id="cd03215">
    <property type="entry name" value="ABC_Carb_Monos_II"/>
    <property type="match status" value="1"/>
</dbReference>
<evidence type="ECO:0000313" key="11">
    <source>
        <dbReference type="EMBL" id="TLC99078.1"/>
    </source>
</evidence>
<dbReference type="EC" id="3.6.3.17" evidence="11"/>
<dbReference type="InterPro" id="IPR017871">
    <property type="entry name" value="ABC_transporter-like_CS"/>
</dbReference>
<keyword evidence="7 11" id="KW-0067">ATP-binding</keyword>
<keyword evidence="11" id="KW-0378">Hydrolase</keyword>
<protein>
    <submittedName>
        <fullName evidence="11">Galactose/methyl galactoside import ATP-binding protein MglA</fullName>
        <ecNumber evidence="11">3.6.3.17</ecNumber>
    </submittedName>
</protein>
<dbReference type="GO" id="GO:0005886">
    <property type="term" value="C:plasma membrane"/>
    <property type="evidence" value="ECO:0007669"/>
    <property type="project" value="UniProtKB-SubCell"/>
</dbReference>
<keyword evidence="5" id="KW-0677">Repeat</keyword>
<dbReference type="InterPro" id="IPR027417">
    <property type="entry name" value="P-loop_NTPase"/>
</dbReference>
<evidence type="ECO:0000256" key="4">
    <source>
        <dbReference type="ARBA" id="ARBA00022597"/>
    </source>
</evidence>
<gene>
    <name evidence="11" type="primary">mglA_11</name>
    <name evidence="11" type="ORF">DSM106044_04059</name>
</gene>
<keyword evidence="4" id="KW-0762">Sugar transport</keyword>
<dbReference type="SMART" id="SM00382">
    <property type="entry name" value="AAA"/>
    <property type="match status" value="2"/>
</dbReference>
<evidence type="ECO:0000256" key="1">
    <source>
        <dbReference type="ARBA" id="ARBA00004202"/>
    </source>
</evidence>
<dbReference type="PROSITE" id="PS00211">
    <property type="entry name" value="ABC_TRANSPORTER_1"/>
    <property type="match status" value="1"/>
</dbReference>
<evidence type="ECO:0000259" key="10">
    <source>
        <dbReference type="PROSITE" id="PS50893"/>
    </source>
</evidence>
<keyword evidence="3" id="KW-1003">Cell membrane</keyword>
<evidence type="ECO:0000256" key="7">
    <source>
        <dbReference type="ARBA" id="ARBA00022840"/>
    </source>
</evidence>
<dbReference type="Gene3D" id="3.40.50.300">
    <property type="entry name" value="P-loop containing nucleotide triphosphate hydrolases"/>
    <property type="match status" value="2"/>
</dbReference>
<dbReference type="RefSeq" id="WP_047833054.1">
    <property type="nucleotide sequence ID" value="NZ_QGQD01000077.1"/>
</dbReference>
<dbReference type="InterPro" id="IPR003593">
    <property type="entry name" value="AAA+_ATPase"/>
</dbReference>
<proteinExistence type="predicted"/>
<keyword evidence="9" id="KW-0472">Membrane</keyword>
<keyword evidence="6" id="KW-0547">Nucleotide-binding</keyword>
<keyword evidence="12" id="KW-1185">Reference proteome</keyword>
<dbReference type="PROSITE" id="PS50893">
    <property type="entry name" value="ABC_TRANSPORTER_2"/>
    <property type="match status" value="2"/>
</dbReference>
<dbReference type="PANTHER" id="PTHR43790">
    <property type="entry name" value="CARBOHYDRATE TRANSPORT ATP-BINDING PROTEIN MG119-RELATED"/>
    <property type="match status" value="1"/>
</dbReference>
<reference evidence="11 12" key="1">
    <citation type="journal article" date="2019" name="Anaerobe">
        <title>Detection of Robinsoniella peoriensis in multiple bone samples of a trauma patient.</title>
        <authorList>
            <person name="Schrottner P."/>
            <person name="Hartwich K."/>
            <person name="Bunk B."/>
            <person name="Schober I."/>
            <person name="Helbig S."/>
            <person name="Rudolph W.W."/>
            <person name="Gunzer F."/>
        </authorList>
    </citation>
    <scope>NUCLEOTIDE SEQUENCE [LARGE SCALE GENOMIC DNA]</scope>
    <source>
        <strain evidence="11 12">DSM 106044</strain>
    </source>
</reference>
<feature type="domain" description="ABC transporter" evidence="10">
    <location>
        <begin position="7"/>
        <end position="242"/>
    </location>
</feature>
<feature type="domain" description="ABC transporter" evidence="10">
    <location>
        <begin position="252"/>
        <end position="496"/>
    </location>
</feature>
<organism evidence="11 12">
    <name type="scientific">Robinsoniella peoriensis</name>
    <dbReference type="NCBI Taxonomy" id="180332"/>
    <lineage>
        <taxon>Bacteria</taxon>
        <taxon>Bacillati</taxon>
        <taxon>Bacillota</taxon>
        <taxon>Clostridia</taxon>
        <taxon>Lachnospirales</taxon>
        <taxon>Lachnospiraceae</taxon>
        <taxon>Robinsoniella</taxon>
    </lineage>
</organism>
<accession>A0A4U8Q3X2</accession>
<keyword evidence="2" id="KW-0813">Transport</keyword>